<dbReference type="Pfam" id="PF01029">
    <property type="entry name" value="NusB"/>
    <property type="match status" value="1"/>
</dbReference>
<reference evidence="3 4" key="1">
    <citation type="submission" date="2019-01" db="EMBL/GenBank/DDBJ databases">
        <title>Draft genome sequences of Candidatus Mycoplasma haemohominis SWG34-3 identified from a patient with pyrexia, anemia and liver dysfunction.</title>
        <authorList>
            <person name="Sekizuka T."/>
            <person name="Hattori N."/>
            <person name="Katano H."/>
            <person name="Takuma T."/>
            <person name="Ito T."/>
            <person name="Arai N."/>
            <person name="Yanai R."/>
            <person name="Ishii S."/>
            <person name="Miura Y."/>
            <person name="Tokunaga T."/>
            <person name="Watanabe H."/>
            <person name="Nomura N."/>
            <person name="Eguchi J."/>
            <person name="Arai T."/>
            <person name="Hasegawa H."/>
            <person name="Nakamaki T."/>
            <person name="Wakita T."/>
            <person name="Niki Y."/>
            <person name="Kuroda M."/>
        </authorList>
    </citation>
    <scope>NUCLEOTIDE SEQUENCE [LARGE SCALE GENOMIC DNA]</scope>
    <source>
        <strain evidence="3">SWG34-3</strain>
    </source>
</reference>
<proteinExistence type="predicted"/>
<accession>A0A478FRX2</accession>
<evidence type="ECO:0000313" key="3">
    <source>
        <dbReference type="EMBL" id="GCE63947.1"/>
    </source>
</evidence>
<name>A0A478FRX2_9MOLU</name>
<comment type="caution">
    <text evidence="3">The sequence shown here is derived from an EMBL/GenBank/DDBJ whole genome shotgun (WGS) entry which is preliminary data.</text>
</comment>
<dbReference type="Gene3D" id="1.10.940.10">
    <property type="entry name" value="NusB-like"/>
    <property type="match status" value="1"/>
</dbReference>
<dbReference type="AlphaFoldDB" id="A0A478FRX2"/>
<dbReference type="GO" id="GO:0006355">
    <property type="term" value="P:regulation of DNA-templated transcription"/>
    <property type="evidence" value="ECO:0007669"/>
    <property type="project" value="InterPro"/>
</dbReference>
<dbReference type="Proteomes" id="UP000324831">
    <property type="component" value="Unassembled WGS sequence"/>
</dbReference>
<dbReference type="SUPFAM" id="SSF48013">
    <property type="entry name" value="NusB-like"/>
    <property type="match status" value="1"/>
</dbReference>
<protein>
    <recommendedName>
        <fullName evidence="2">NusB/RsmB/TIM44 domain-containing protein</fullName>
    </recommendedName>
</protein>
<sequence length="255" mass="30921">MKEEIFLFYKQYLEPRFNLSWSYLTYLAKNLFHVRVFPAPKQKPVVFQYLLFVDNNTTDEKISFYTNQGIQPVLLRTDEINALNKDHFYLVLGQFKEIEENLRLLRQCQVKAWWDQIYMEADNKKPVWKRRVSIVEAIYADLMTEKLKNKEKLDVTEERKEWIDFEKQIFDKYLRNKEDYKQIINRYLKEGWEWERINPITVSILLEAISESQTFDTPKLVLITQSIKTAKNYCGNTEYRIVHALLDNYFKETEH</sequence>
<dbReference type="InterPro" id="IPR035926">
    <property type="entry name" value="NusB-like_sf"/>
</dbReference>
<evidence type="ECO:0000313" key="4">
    <source>
        <dbReference type="Proteomes" id="UP000324831"/>
    </source>
</evidence>
<dbReference type="InterPro" id="IPR006027">
    <property type="entry name" value="NusB_RsmB_TIM44"/>
</dbReference>
<dbReference type="GO" id="GO:0003723">
    <property type="term" value="F:RNA binding"/>
    <property type="evidence" value="ECO:0007669"/>
    <property type="project" value="UniProtKB-KW"/>
</dbReference>
<gene>
    <name evidence="3" type="ORF">MHSWG343_09540</name>
</gene>
<evidence type="ECO:0000259" key="2">
    <source>
        <dbReference type="Pfam" id="PF01029"/>
    </source>
</evidence>
<feature type="domain" description="NusB/RsmB/TIM44" evidence="2">
    <location>
        <begin position="148"/>
        <end position="249"/>
    </location>
</feature>
<organism evidence="3 4">
    <name type="scientific">Candidatus Mycoplasma haematohominis</name>
    <dbReference type="NCBI Taxonomy" id="1494318"/>
    <lineage>
        <taxon>Bacteria</taxon>
        <taxon>Bacillati</taxon>
        <taxon>Mycoplasmatota</taxon>
        <taxon>Mollicutes</taxon>
        <taxon>Mycoplasmataceae</taxon>
        <taxon>Mycoplasma</taxon>
    </lineage>
</organism>
<dbReference type="EMBL" id="BIMN01000006">
    <property type="protein sequence ID" value="GCE63947.1"/>
    <property type="molecule type" value="Genomic_DNA"/>
</dbReference>
<keyword evidence="1" id="KW-0694">RNA-binding</keyword>
<evidence type="ECO:0000256" key="1">
    <source>
        <dbReference type="ARBA" id="ARBA00022884"/>
    </source>
</evidence>